<evidence type="ECO:0000256" key="1">
    <source>
        <dbReference type="SAM" id="MobiDB-lite"/>
    </source>
</evidence>
<feature type="region of interest" description="Disordered" evidence="1">
    <location>
        <begin position="220"/>
        <end position="253"/>
    </location>
</feature>
<evidence type="ECO:0000313" key="4">
    <source>
        <dbReference type="Proteomes" id="UP000801492"/>
    </source>
</evidence>
<feature type="region of interest" description="Disordered" evidence="1">
    <location>
        <begin position="144"/>
        <end position="164"/>
    </location>
</feature>
<dbReference type="OrthoDB" id="8067855at2759"/>
<name>A0A8K0GC31_IGNLU</name>
<keyword evidence="2" id="KW-0472">Membrane</keyword>
<keyword evidence="2" id="KW-1133">Transmembrane helix</keyword>
<gene>
    <name evidence="3" type="ORF">ILUMI_06942</name>
</gene>
<sequence>ISVIVPSSNNSSSIDWWLGADEEDASSPLPLDASEGGLWSGNFVPPPPRPIFLDEGVTPDGLTTCDLCSWAWQNSNAFTLDAAMEAPGEIGWVLTLVIVSLISAAIGAVVMIIVLHCRRTKNPGLSDAESNPNSVVNARRSGLHTTSIPASNDKNISPAYSNGVSNNHPTNSVWSWLSRRSTAAPPQLDPPPTSPAENHYTHMDETYSGVGEALYAELDRESTLDRDSNSPAYQNSAYTDPDAPPSSAPSSAYYSDLSVTTVPDRAYEVVGLATMPVWDSSINAGNNGSDNAVRRPIGRLAAISEAVTVPSDYV</sequence>
<organism evidence="3 4">
    <name type="scientific">Ignelater luminosus</name>
    <name type="common">Cucubano</name>
    <name type="synonym">Pyrophorus luminosus</name>
    <dbReference type="NCBI Taxonomy" id="2038154"/>
    <lineage>
        <taxon>Eukaryota</taxon>
        <taxon>Metazoa</taxon>
        <taxon>Ecdysozoa</taxon>
        <taxon>Arthropoda</taxon>
        <taxon>Hexapoda</taxon>
        <taxon>Insecta</taxon>
        <taxon>Pterygota</taxon>
        <taxon>Neoptera</taxon>
        <taxon>Endopterygota</taxon>
        <taxon>Coleoptera</taxon>
        <taxon>Polyphaga</taxon>
        <taxon>Elateriformia</taxon>
        <taxon>Elateroidea</taxon>
        <taxon>Elateridae</taxon>
        <taxon>Agrypninae</taxon>
        <taxon>Pyrophorini</taxon>
        <taxon>Ignelater</taxon>
    </lineage>
</organism>
<dbReference type="EMBL" id="VTPC01002949">
    <property type="protein sequence ID" value="KAF2899235.1"/>
    <property type="molecule type" value="Genomic_DNA"/>
</dbReference>
<proteinExistence type="predicted"/>
<feature type="transmembrane region" description="Helical" evidence="2">
    <location>
        <begin position="90"/>
        <end position="115"/>
    </location>
</feature>
<comment type="caution">
    <text evidence="3">The sequence shown here is derived from an EMBL/GenBank/DDBJ whole genome shotgun (WGS) entry which is preliminary data.</text>
</comment>
<protein>
    <submittedName>
        <fullName evidence="3">Uncharacterized protein</fullName>
    </submittedName>
</protein>
<feature type="non-terminal residue" evidence="3">
    <location>
        <position position="314"/>
    </location>
</feature>
<evidence type="ECO:0000313" key="3">
    <source>
        <dbReference type="EMBL" id="KAF2899235.1"/>
    </source>
</evidence>
<feature type="region of interest" description="Disordered" evidence="1">
    <location>
        <begin position="181"/>
        <end position="201"/>
    </location>
</feature>
<accession>A0A8K0GC31</accession>
<keyword evidence="2" id="KW-0812">Transmembrane</keyword>
<reference evidence="3" key="1">
    <citation type="submission" date="2019-08" db="EMBL/GenBank/DDBJ databases">
        <title>The genome of the North American firefly Photinus pyralis.</title>
        <authorList>
            <consortium name="Photinus pyralis genome working group"/>
            <person name="Fallon T.R."/>
            <person name="Sander Lower S.E."/>
            <person name="Weng J.-K."/>
        </authorList>
    </citation>
    <scope>NUCLEOTIDE SEQUENCE</scope>
    <source>
        <strain evidence="3">TRF0915ILg1</strain>
        <tissue evidence="3">Whole body</tissue>
    </source>
</reference>
<dbReference type="AlphaFoldDB" id="A0A8K0GC31"/>
<evidence type="ECO:0000256" key="2">
    <source>
        <dbReference type="SAM" id="Phobius"/>
    </source>
</evidence>
<keyword evidence="4" id="KW-1185">Reference proteome</keyword>
<dbReference type="Proteomes" id="UP000801492">
    <property type="component" value="Unassembled WGS sequence"/>
</dbReference>